<keyword evidence="2" id="KW-0732">Signal</keyword>
<keyword evidence="4" id="KW-1185">Reference proteome</keyword>
<feature type="signal peptide" evidence="2">
    <location>
        <begin position="1"/>
        <end position="17"/>
    </location>
</feature>
<keyword evidence="1" id="KW-0812">Transmembrane</keyword>
<proteinExistence type="predicted"/>
<protein>
    <submittedName>
        <fullName evidence="3">Uncharacterized protein</fullName>
    </submittedName>
</protein>
<gene>
    <name evidence="3" type="ORF">HUJ06_024194</name>
</gene>
<evidence type="ECO:0000313" key="4">
    <source>
        <dbReference type="Proteomes" id="UP000607653"/>
    </source>
</evidence>
<dbReference type="Proteomes" id="UP000607653">
    <property type="component" value="Unassembled WGS sequence"/>
</dbReference>
<dbReference type="EMBL" id="DUZY01000001">
    <property type="protein sequence ID" value="DAD22731.1"/>
    <property type="molecule type" value="Genomic_DNA"/>
</dbReference>
<evidence type="ECO:0000256" key="2">
    <source>
        <dbReference type="SAM" id="SignalP"/>
    </source>
</evidence>
<keyword evidence="1" id="KW-1133">Transmembrane helix</keyword>
<feature type="transmembrane region" description="Helical" evidence="1">
    <location>
        <begin position="119"/>
        <end position="139"/>
    </location>
</feature>
<name>A0A822XU84_NELNU</name>
<evidence type="ECO:0000313" key="3">
    <source>
        <dbReference type="EMBL" id="DAD22731.1"/>
    </source>
</evidence>
<keyword evidence="1" id="KW-0472">Membrane</keyword>
<evidence type="ECO:0000256" key="1">
    <source>
        <dbReference type="SAM" id="Phobius"/>
    </source>
</evidence>
<sequence length="157" mass="17894">MNLIILILTFLFPLCCKKNEEINQWEILVLVKDGYRTPIQVSVSSLADESSMAKFQSPVQESSYRIKPQGIWSSCWYKLGGQNTDEHHQQQEQQQDASIQLKLGPKGGSLEMKGLPKTILKAWVFAIIMLSLIALTLVYDNRRKEIPITAEEVVHFC</sequence>
<feature type="chain" id="PRO_5032895277" evidence="2">
    <location>
        <begin position="18"/>
        <end position="157"/>
    </location>
</feature>
<dbReference type="AlphaFoldDB" id="A0A822XU84"/>
<organism evidence="3 4">
    <name type="scientific">Nelumbo nucifera</name>
    <name type="common">Sacred lotus</name>
    <dbReference type="NCBI Taxonomy" id="4432"/>
    <lineage>
        <taxon>Eukaryota</taxon>
        <taxon>Viridiplantae</taxon>
        <taxon>Streptophyta</taxon>
        <taxon>Embryophyta</taxon>
        <taxon>Tracheophyta</taxon>
        <taxon>Spermatophyta</taxon>
        <taxon>Magnoliopsida</taxon>
        <taxon>Proteales</taxon>
        <taxon>Nelumbonaceae</taxon>
        <taxon>Nelumbo</taxon>
    </lineage>
</organism>
<comment type="caution">
    <text evidence="3">The sequence shown here is derived from an EMBL/GenBank/DDBJ whole genome shotgun (WGS) entry which is preliminary data.</text>
</comment>
<reference evidence="3 4" key="1">
    <citation type="journal article" date="2020" name="Mol. Biol. Evol.">
        <title>Distinct Expression and Methylation Patterns for Genes with Different Fates following a Single Whole-Genome Duplication in Flowering Plants.</title>
        <authorList>
            <person name="Shi T."/>
            <person name="Rahmani R.S."/>
            <person name="Gugger P.F."/>
            <person name="Wang M."/>
            <person name="Li H."/>
            <person name="Zhang Y."/>
            <person name="Li Z."/>
            <person name="Wang Q."/>
            <person name="Van de Peer Y."/>
            <person name="Marchal K."/>
            <person name="Chen J."/>
        </authorList>
    </citation>
    <scope>NUCLEOTIDE SEQUENCE [LARGE SCALE GENOMIC DNA]</scope>
    <source>
        <tissue evidence="3">Leaf</tissue>
    </source>
</reference>
<accession>A0A822XU84</accession>